<keyword evidence="6" id="KW-0347">Helicase</keyword>
<feature type="domain" description="Helicase C-terminal" evidence="5">
    <location>
        <begin position="298"/>
        <end position="439"/>
    </location>
</feature>
<sequence length="439" mass="50223">MKSLLNSVIINMIKQDDLSGRQFLIKSNQKKQFSHLGVLVPAFKNNKCLRCGQSEFYTLPTQVRQCTACLELKAVFETDWLLRVPTTNLKKVTTSSLTWEGSLTKAQQKISDQLTSHLKKKEDTLIHAVTGAGKTEMLFASIAFALQEGMRVVLCCPRVDVVDELFERLSLAFKTTSIGKYHSESHPINSNYPLIICTTHQLMKFYKTFDVAIVDEVDAFPFESSEILHYALKQAIKPNGQKVLLTATPSQNLLNQVKSKQLNYLLLNKRYHGHRLPVPKCHLLFQKQPIGRFLLDFRLKKLLNRLIKAQKPILIFVDKIANLPNLKIKLAHFYPSLIIETVSSKDPCRHQKVEWFRAGKVDVLLTTTILERGVTFEDVQVIVLNADDAIFKTSSLVQIAGRAGRKKDFPKGEVHFFYHHYTTAIQQCLKQIKRMNKWD</sequence>
<dbReference type="InterPro" id="IPR014001">
    <property type="entry name" value="Helicase_ATP-bd"/>
</dbReference>
<dbReference type="RefSeq" id="WP_339969149.1">
    <property type="nucleotide sequence ID" value="NZ_JAWMWG010000001.1"/>
</dbReference>
<reference evidence="6 7" key="1">
    <citation type="submission" date="2023-10" db="EMBL/GenBank/DDBJ databases">
        <title>Holzapfeliella saturejae sp. nov. isolated from Satureja montana flowers.</title>
        <authorList>
            <person name="Alcantara C."/>
            <person name="Zuniga M."/>
            <person name="Landete J.M."/>
            <person name="Monedero V."/>
        </authorList>
    </citation>
    <scope>NUCLEOTIDE SEQUENCE [LARGE SCALE GENOMIC DNA]</scope>
    <source>
        <strain evidence="6 7">He02</strain>
    </source>
</reference>
<dbReference type="GO" id="GO:0004386">
    <property type="term" value="F:helicase activity"/>
    <property type="evidence" value="ECO:0007669"/>
    <property type="project" value="UniProtKB-KW"/>
</dbReference>
<evidence type="ECO:0000313" key="7">
    <source>
        <dbReference type="Proteomes" id="UP001377804"/>
    </source>
</evidence>
<dbReference type="InterPro" id="IPR027417">
    <property type="entry name" value="P-loop_NTPase"/>
</dbReference>
<dbReference type="InterPro" id="IPR011545">
    <property type="entry name" value="DEAD/DEAH_box_helicase_dom"/>
</dbReference>
<dbReference type="PANTHER" id="PTHR30580:SF1">
    <property type="entry name" value="COMF OPERON PROTEIN 1"/>
    <property type="match status" value="1"/>
</dbReference>
<accession>A0ABU8SFN9</accession>
<evidence type="ECO:0000259" key="5">
    <source>
        <dbReference type="PROSITE" id="PS51194"/>
    </source>
</evidence>
<dbReference type="Proteomes" id="UP001377804">
    <property type="component" value="Unassembled WGS sequence"/>
</dbReference>
<dbReference type="Pfam" id="PF00270">
    <property type="entry name" value="DEAD"/>
    <property type="match status" value="1"/>
</dbReference>
<dbReference type="SMART" id="SM00490">
    <property type="entry name" value="HELICc"/>
    <property type="match status" value="1"/>
</dbReference>
<name>A0ABU8SFN9_9LACO</name>
<evidence type="ECO:0000256" key="1">
    <source>
        <dbReference type="ARBA" id="ARBA00022741"/>
    </source>
</evidence>
<dbReference type="Pfam" id="PF00271">
    <property type="entry name" value="Helicase_C"/>
    <property type="match status" value="1"/>
</dbReference>
<dbReference type="InterPro" id="IPR001650">
    <property type="entry name" value="Helicase_C-like"/>
</dbReference>
<dbReference type="EMBL" id="JAWMWG010000001">
    <property type="protein sequence ID" value="MEJ6348201.1"/>
    <property type="molecule type" value="Genomic_DNA"/>
</dbReference>
<keyword evidence="2" id="KW-0067">ATP-binding</keyword>
<keyword evidence="6" id="KW-0378">Hydrolase</keyword>
<proteinExistence type="predicted"/>
<evidence type="ECO:0000256" key="2">
    <source>
        <dbReference type="ARBA" id="ARBA00022840"/>
    </source>
</evidence>
<keyword evidence="7" id="KW-1185">Reference proteome</keyword>
<dbReference type="PANTHER" id="PTHR30580">
    <property type="entry name" value="PRIMOSOMAL PROTEIN N"/>
    <property type="match status" value="1"/>
</dbReference>
<evidence type="ECO:0000259" key="4">
    <source>
        <dbReference type="PROSITE" id="PS51192"/>
    </source>
</evidence>
<evidence type="ECO:0000256" key="3">
    <source>
        <dbReference type="ARBA" id="ARBA00023125"/>
    </source>
</evidence>
<dbReference type="Gene3D" id="3.40.50.300">
    <property type="entry name" value="P-loop containing nucleotide triphosphate hydrolases"/>
    <property type="match status" value="2"/>
</dbReference>
<evidence type="ECO:0000313" key="6">
    <source>
        <dbReference type="EMBL" id="MEJ6348201.1"/>
    </source>
</evidence>
<protein>
    <submittedName>
        <fullName evidence="6">Helicase-related protein</fullName>
    </submittedName>
</protein>
<keyword evidence="3" id="KW-0238">DNA-binding</keyword>
<dbReference type="PROSITE" id="PS51194">
    <property type="entry name" value="HELICASE_CTER"/>
    <property type="match status" value="1"/>
</dbReference>
<dbReference type="SUPFAM" id="SSF52540">
    <property type="entry name" value="P-loop containing nucleoside triphosphate hydrolases"/>
    <property type="match status" value="1"/>
</dbReference>
<keyword evidence="1" id="KW-0547">Nucleotide-binding</keyword>
<feature type="domain" description="Helicase ATP-binding" evidence="4">
    <location>
        <begin position="115"/>
        <end position="267"/>
    </location>
</feature>
<organism evidence="6 7">
    <name type="scientific">Holzapfeliella saturejae</name>
    <dbReference type="NCBI Taxonomy" id="3082953"/>
    <lineage>
        <taxon>Bacteria</taxon>
        <taxon>Bacillati</taxon>
        <taxon>Bacillota</taxon>
        <taxon>Bacilli</taxon>
        <taxon>Lactobacillales</taxon>
        <taxon>Lactobacillaceae</taxon>
        <taxon>Holzapfeliella</taxon>
    </lineage>
</organism>
<gene>
    <name evidence="6" type="ORF">R4Y45_03030</name>
</gene>
<dbReference type="SMART" id="SM00487">
    <property type="entry name" value="DEXDc"/>
    <property type="match status" value="1"/>
</dbReference>
<dbReference type="PROSITE" id="PS51192">
    <property type="entry name" value="HELICASE_ATP_BIND_1"/>
    <property type="match status" value="1"/>
</dbReference>
<comment type="caution">
    <text evidence="6">The sequence shown here is derived from an EMBL/GenBank/DDBJ whole genome shotgun (WGS) entry which is preliminary data.</text>
</comment>